<name>A0A804MMN3_MAIZE</name>
<dbReference type="InterPro" id="IPR000164">
    <property type="entry name" value="Histone_H3/CENP-A"/>
</dbReference>
<feature type="compositionally biased region" description="Polar residues" evidence="2">
    <location>
        <begin position="117"/>
        <end position="126"/>
    </location>
</feature>
<dbReference type="InParanoid" id="A0A804MMN3"/>
<evidence type="ECO:0000313" key="4">
    <source>
        <dbReference type="Proteomes" id="UP000007305"/>
    </source>
</evidence>
<evidence type="ECO:0000256" key="1">
    <source>
        <dbReference type="ARBA" id="ARBA00010343"/>
    </source>
</evidence>
<accession>A0A804MMN3</accession>
<dbReference type="InterPro" id="IPR009072">
    <property type="entry name" value="Histone-fold"/>
</dbReference>
<dbReference type="Gramene" id="Zm00001eb097910_T001">
    <property type="protein sequence ID" value="Zm00001eb097910_P001"/>
    <property type="gene ID" value="Zm00001eb097910"/>
</dbReference>
<dbReference type="EnsemblPlants" id="Zm00001eb097910_T001">
    <property type="protein sequence ID" value="Zm00001eb097910_P001"/>
    <property type="gene ID" value="Zm00001eb097910"/>
</dbReference>
<dbReference type="Gene3D" id="1.10.20.10">
    <property type="entry name" value="Histone, subunit A"/>
    <property type="match status" value="1"/>
</dbReference>
<organism evidence="3 4">
    <name type="scientific">Zea mays</name>
    <name type="common">Maize</name>
    <dbReference type="NCBI Taxonomy" id="4577"/>
    <lineage>
        <taxon>Eukaryota</taxon>
        <taxon>Viridiplantae</taxon>
        <taxon>Streptophyta</taxon>
        <taxon>Embryophyta</taxon>
        <taxon>Tracheophyta</taxon>
        <taxon>Spermatophyta</taxon>
        <taxon>Magnoliopsida</taxon>
        <taxon>Liliopsida</taxon>
        <taxon>Poales</taxon>
        <taxon>Poaceae</taxon>
        <taxon>PACMAD clade</taxon>
        <taxon>Panicoideae</taxon>
        <taxon>Andropogonodae</taxon>
        <taxon>Andropogoneae</taxon>
        <taxon>Tripsacinae</taxon>
        <taxon>Zea</taxon>
    </lineage>
</organism>
<evidence type="ECO:0000256" key="2">
    <source>
        <dbReference type="SAM" id="MobiDB-lite"/>
    </source>
</evidence>
<evidence type="ECO:0000313" key="3">
    <source>
        <dbReference type="EnsemblPlants" id="Zm00001eb097910_P001"/>
    </source>
</evidence>
<dbReference type="GO" id="GO:0046982">
    <property type="term" value="F:protein heterodimerization activity"/>
    <property type="evidence" value="ECO:0007669"/>
    <property type="project" value="InterPro"/>
</dbReference>
<feature type="region of interest" description="Disordered" evidence="2">
    <location>
        <begin position="1"/>
        <end position="126"/>
    </location>
</feature>
<dbReference type="GO" id="GO:0003677">
    <property type="term" value="F:DNA binding"/>
    <property type="evidence" value="ECO:0007669"/>
    <property type="project" value="InterPro"/>
</dbReference>
<dbReference type="PROSITE" id="PS00322">
    <property type="entry name" value="HISTONE_H3_1"/>
    <property type="match status" value="1"/>
</dbReference>
<dbReference type="GO" id="GO:0030527">
    <property type="term" value="F:structural constituent of chromatin"/>
    <property type="evidence" value="ECO:0007669"/>
    <property type="project" value="InterPro"/>
</dbReference>
<sequence length="126" mass="14077">MADVGGRCAMEHGEPGSRPWGHGRQSPPEGQSWGARPALRKKRRAKHGDAGRTAGWRRRSRHRGRKSTGGKAPRKQLATKAARKSAPATDREKSYYCRPGTVARRENPLSPRRRKQPTSSEQQSEE</sequence>
<protein>
    <submittedName>
        <fullName evidence="3">Uncharacterized protein</fullName>
    </submittedName>
</protein>
<comment type="similarity">
    <text evidence="1">Belongs to the histone H3 family.</text>
</comment>
<keyword evidence="4" id="KW-1185">Reference proteome</keyword>
<proteinExistence type="inferred from homology"/>
<reference evidence="3" key="3">
    <citation type="submission" date="2021-05" db="UniProtKB">
        <authorList>
            <consortium name="EnsemblPlants"/>
        </authorList>
    </citation>
    <scope>IDENTIFICATION</scope>
    <source>
        <strain evidence="3">cv. B73</strain>
    </source>
</reference>
<reference evidence="4" key="1">
    <citation type="submission" date="2015-12" db="EMBL/GenBank/DDBJ databases">
        <title>Update maize B73 reference genome by single molecule sequencing technologies.</title>
        <authorList>
            <consortium name="Maize Genome Sequencing Project"/>
            <person name="Ware D."/>
        </authorList>
    </citation>
    <scope>NUCLEOTIDE SEQUENCE [LARGE SCALE GENOMIC DNA]</scope>
    <source>
        <strain evidence="4">cv. B73</strain>
    </source>
</reference>
<reference evidence="3" key="2">
    <citation type="submission" date="2019-07" db="EMBL/GenBank/DDBJ databases">
        <authorList>
            <person name="Seetharam A."/>
            <person name="Woodhouse M."/>
            <person name="Cannon E."/>
        </authorList>
    </citation>
    <scope>NUCLEOTIDE SEQUENCE [LARGE SCALE GENOMIC DNA]</scope>
    <source>
        <strain evidence="3">cv. B73</strain>
    </source>
</reference>
<dbReference type="PRINTS" id="PR00622">
    <property type="entry name" value="HISTONEH3"/>
</dbReference>
<feature type="compositionally biased region" description="Basic residues" evidence="2">
    <location>
        <begin position="55"/>
        <end position="74"/>
    </location>
</feature>
<dbReference type="AlphaFoldDB" id="A0A804MMN3"/>
<dbReference type="GO" id="GO:0000786">
    <property type="term" value="C:nucleosome"/>
    <property type="evidence" value="ECO:0007669"/>
    <property type="project" value="InterPro"/>
</dbReference>
<dbReference type="Proteomes" id="UP000007305">
    <property type="component" value="Chromosome 2"/>
</dbReference>